<sequence length="238" mass="24582">MRSPSVSSRAAAGFTLAAISLLLVSAVPVLAQPDPNGTRVGTDAVIGSLSTSAIGSALTTLVIGGLLIAFAPDRTRRLTDTALDRPGAAFGYGLLTLIGFLGAVLLLAITVIGILLAVPLALVFAIVALVGGELGYLAVGRLVSERWSSALAVAIVVAAITGFVPLLGEIVAFVISSIGIGTLAMAVIDDGSTQRGGRRSRRKRRGRDGATYGTDADYDDYGYDDYDDYGNDDDTTRY</sequence>
<dbReference type="RefSeq" id="WP_006665603.1">
    <property type="nucleotide sequence ID" value="NZ_AOIP01000029.1"/>
</dbReference>
<feature type="domain" description="DUF8173" evidence="3">
    <location>
        <begin position="10"/>
        <end position="187"/>
    </location>
</feature>
<dbReference type="OrthoDB" id="205969at2157"/>
<dbReference type="Proteomes" id="UP000011591">
    <property type="component" value="Unassembled WGS sequence"/>
</dbReference>
<feature type="region of interest" description="Disordered" evidence="1">
    <location>
        <begin position="192"/>
        <end position="238"/>
    </location>
</feature>
<feature type="transmembrane region" description="Helical" evidence="2">
    <location>
        <begin position="120"/>
        <end position="139"/>
    </location>
</feature>
<feature type="compositionally biased region" description="Basic residues" evidence="1">
    <location>
        <begin position="196"/>
        <end position="206"/>
    </location>
</feature>
<name>M0B2R4_9EURY</name>
<evidence type="ECO:0000256" key="2">
    <source>
        <dbReference type="SAM" id="Phobius"/>
    </source>
</evidence>
<feature type="transmembrane region" description="Helical" evidence="2">
    <location>
        <begin position="170"/>
        <end position="188"/>
    </location>
</feature>
<dbReference type="PATRIC" id="fig|1227491.4.peg.2195"/>
<feature type="transmembrane region" description="Helical" evidence="2">
    <location>
        <begin position="92"/>
        <end position="114"/>
    </location>
</feature>
<dbReference type="Pfam" id="PF26514">
    <property type="entry name" value="DUF8173"/>
    <property type="match status" value="1"/>
</dbReference>
<evidence type="ECO:0000313" key="4">
    <source>
        <dbReference type="EMBL" id="ELZ05075.1"/>
    </source>
</evidence>
<keyword evidence="2" id="KW-1133">Transmembrane helix</keyword>
<feature type="transmembrane region" description="Helical" evidence="2">
    <location>
        <begin position="47"/>
        <end position="71"/>
    </location>
</feature>
<evidence type="ECO:0000256" key="1">
    <source>
        <dbReference type="SAM" id="MobiDB-lite"/>
    </source>
</evidence>
<gene>
    <name evidence="4" type="ORF">C480_10699</name>
</gene>
<organism evidence="4 5">
    <name type="scientific">Natrialba aegyptia DSM 13077</name>
    <dbReference type="NCBI Taxonomy" id="1227491"/>
    <lineage>
        <taxon>Archaea</taxon>
        <taxon>Methanobacteriati</taxon>
        <taxon>Methanobacteriota</taxon>
        <taxon>Stenosarchaea group</taxon>
        <taxon>Halobacteria</taxon>
        <taxon>Halobacteriales</taxon>
        <taxon>Natrialbaceae</taxon>
        <taxon>Natrialba</taxon>
    </lineage>
</organism>
<keyword evidence="2" id="KW-0812">Transmembrane</keyword>
<dbReference type="InterPro" id="IPR058486">
    <property type="entry name" value="DUF8173"/>
</dbReference>
<proteinExistence type="predicted"/>
<keyword evidence="5" id="KW-1185">Reference proteome</keyword>
<comment type="caution">
    <text evidence="4">The sequence shown here is derived from an EMBL/GenBank/DDBJ whole genome shotgun (WGS) entry which is preliminary data.</text>
</comment>
<feature type="compositionally biased region" description="Acidic residues" evidence="1">
    <location>
        <begin position="216"/>
        <end position="238"/>
    </location>
</feature>
<evidence type="ECO:0000313" key="5">
    <source>
        <dbReference type="Proteomes" id="UP000011591"/>
    </source>
</evidence>
<reference evidence="4 5" key="1">
    <citation type="journal article" date="2014" name="PLoS Genet.">
        <title>Phylogenetically driven sequencing of extremely halophilic archaea reveals strategies for static and dynamic osmo-response.</title>
        <authorList>
            <person name="Becker E.A."/>
            <person name="Seitzer P.M."/>
            <person name="Tritt A."/>
            <person name="Larsen D."/>
            <person name="Krusor M."/>
            <person name="Yao A.I."/>
            <person name="Wu D."/>
            <person name="Madern D."/>
            <person name="Eisen J.A."/>
            <person name="Darling A.E."/>
            <person name="Facciotti M.T."/>
        </authorList>
    </citation>
    <scope>NUCLEOTIDE SEQUENCE [LARGE SCALE GENOMIC DNA]</scope>
    <source>
        <strain evidence="4 5">DSM 13077</strain>
    </source>
</reference>
<evidence type="ECO:0000259" key="3">
    <source>
        <dbReference type="Pfam" id="PF26514"/>
    </source>
</evidence>
<accession>M0B2R4</accession>
<protein>
    <recommendedName>
        <fullName evidence="3">DUF8173 domain-containing protein</fullName>
    </recommendedName>
</protein>
<keyword evidence="2" id="KW-0472">Membrane</keyword>
<dbReference type="EMBL" id="AOIP01000029">
    <property type="protein sequence ID" value="ELZ05075.1"/>
    <property type="molecule type" value="Genomic_DNA"/>
</dbReference>
<feature type="transmembrane region" description="Helical" evidence="2">
    <location>
        <begin position="146"/>
        <end position="164"/>
    </location>
</feature>
<dbReference type="AlphaFoldDB" id="M0B2R4"/>